<sequence length="53" mass="5563">MFKSFIALSALVLAVYCAPPGWSASEKKQEFLAAGISSQAADGILRIAKDFGS</sequence>
<proteinExistence type="predicted"/>
<evidence type="ECO:0000256" key="1">
    <source>
        <dbReference type="SAM" id="SignalP"/>
    </source>
</evidence>
<gene>
    <name evidence="2" type="ORF">CAEBREN_14380</name>
</gene>
<keyword evidence="1" id="KW-0732">Signal</keyword>
<dbReference type="EMBL" id="GL379874">
    <property type="protein sequence ID" value="EGT59026.1"/>
    <property type="molecule type" value="Genomic_DNA"/>
</dbReference>
<dbReference type="PANTHER" id="PTHR33272:SF10">
    <property type="entry name" value="INHIBITOR_I29 DOMAIN-CONTAINING PROTEIN"/>
    <property type="match status" value="1"/>
</dbReference>
<accession>G0NF66</accession>
<reference evidence="3" key="1">
    <citation type="submission" date="2011-07" db="EMBL/GenBank/DDBJ databases">
        <authorList>
            <consortium name="Caenorhabditis brenneri Sequencing and Analysis Consortium"/>
            <person name="Wilson R.K."/>
        </authorList>
    </citation>
    <scope>NUCLEOTIDE SEQUENCE [LARGE SCALE GENOMIC DNA]</scope>
    <source>
        <strain evidence="3">PB2801</strain>
    </source>
</reference>
<feature type="signal peptide" evidence="1">
    <location>
        <begin position="1"/>
        <end position="17"/>
    </location>
</feature>
<evidence type="ECO:0000313" key="2">
    <source>
        <dbReference type="EMBL" id="EGT59026.1"/>
    </source>
</evidence>
<dbReference type="Proteomes" id="UP000008068">
    <property type="component" value="Unassembled WGS sequence"/>
</dbReference>
<dbReference type="InParanoid" id="G0NF66"/>
<organism evidence="3">
    <name type="scientific">Caenorhabditis brenneri</name>
    <name type="common">Nematode worm</name>
    <dbReference type="NCBI Taxonomy" id="135651"/>
    <lineage>
        <taxon>Eukaryota</taxon>
        <taxon>Metazoa</taxon>
        <taxon>Ecdysozoa</taxon>
        <taxon>Nematoda</taxon>
        <taxon>Chromadorea</taxon>
        <taxon>Rhabditida</taxon>
        <taxon>Rhabditina</taxon>
        <taxon>Rhabditomorpha</taxon>
        <taxon>Rhabditoidea</taxon>
        <taxon>Rhabditidae</taxon>
        <taxon>Peloderinae</taxon>
        <taxon>Caenorhabditis</taxon>
    </lineage>
</organism>
<name>G0NF66_CAEBE</name>
<dbReference type="Pfam" id="PF14747">
    <property type="entry name" value="DUF4473"/>
    <property type="match status" value="1"/>
</dbReference>
<feature type="chain" id="PRO_5003405207" evidence="1">
    <location>
        <begin position="18"/>
        <end position="53"/>
    </location>
</feature>
<keyword evidence="3" id="KW-1185">Reference proteome</keyword>
<evidence type="ECO:0000313" key="3">
    <source>
        <dbReference type="Proteomes" id="UP000008068"/>
    </source>
</evidence>
<dbReference type="InterPro" id="IPR027913">
    <property type="entry name" value="DUF4473"/>
</dbReference>
<protein>
    <submittedName>
        <fullName evidence="2">Uncharacterized protein</fullName>
    </submittedName>
</protein>
<dbReference type="HOGENOM" id="CLU_3070675_0_0_1"/>
<dbReference type="AlphaFoldDB" id="G0NF66"/>
<dbReference type="PANTHER" id="PTHR33272">
    <property type="entry name" value="PROTEIN CBG22877-RELATED"/>
    <property type="match status" value="1"/>
</dbReference>